<gene>
    <name evidence="1" type="ORF">PHJA_001527400</name>
</gene>
<feature type="non-terminal residue" evidence="1">
    <location>
        <position position="1"/>
    </location>
</feature>
<comment type="caution">
    <text evidence="1">The sequence shown here is derived from an EMBL/GenBank/DDBJ whole genome shotgun (WGS) entry which is preliminary data.</text>
</comment>
<evidence type="ECO:0000313" key="2">
    <source>
        <dbReference type="Proteomes" id="UP000653305"/>
    </source>
</evidence>
<proteinExistence type="predicted"/>
<evidence type="ECO:0000313" key="1">
    <source>
        <dbReference type="EMBL" id="GFP93831.1"/>
    </source>
</evidence>
<accession>A0A830CHH6</accession>
<keyword evidence="2" id="KW-1185">Reference proteome</keyword>
<dbReference type="AlphaFoldDB" id="A0A830CHH6"/>
<dbReference type="EMBL" id="BMAC01000327">
    <property type="protein sequence ID" value="GFP93831.1"/>
    <property type="molecule type" value="Genomic_DNA"/>
</dbReference>
<reference evidence="1" key="1">
    <citation type="submission" date="2020-07" db="EMBL/GenBank/DDBJ databases">
        <title>Ethylene signaling mediates host invasion by parasitic plants.</title>
        <authorList>
            <person name="Yoshida S."/>
        </authorList>
    </citation>
    <scope>NUCLEOTIDE SEQUENCE</scope>
    <source>
        <strain evidence="1">Okayama</strain>
    </source>
</reference>
<sequence length="59" mass="6165">TIAVVAFNTFGTLQRDAPPVQVSPNYPGPPSANCNGVEDATSVSELPNLLRAELVKVAK</sequence>
<dbReference type="OrthoDB" id="526653at2759"/>
<name>A0A830CHH6_9LAMI</name>
<dbReference type="Proteomes" id="UP000653305">
    <property type="component" value="Unassembled WGS sequence"/>
</dbReference>
<protein>
    <submittedName>
        <fullName evidence="1">Mediator of RNA polymerase ii transcription subunit 21</fullName>
    </submittedName>
</protein>
<organism evidence="1 2">
    <name type="scientific">Phtheirospermum japonicum</name>
    <dbReference type="NCBI Taxonomy" id="374723"/>
    <lineage>
        <taxon>Eukaryota</taxon>
        <taxon>Viridiplantae</taxon>
        <taxon>Streptophyta</taxon>
        <taxon>Embryophyta</taxon>
        <taxon>Tracheophyta</taxon>
        <taxon>Spermatophyta</taxon>
        <taxon>Magnoliopsida</taxon>
        <taxon>eudicotyledons</taxon>
        <taxon>Gunneridae</taxon>
        <taxon>Pentapetalae</taxon>
        <taxon>asterids</taxon>
        <taxon>lamiids</taxon>
        <taxon>Lamiales</taxon>
        <taxon>Orobanchaceae</taxon>
        <taxon>Orobanchaceae incertae sedis</taxon>
        <taxon>Phtheirospermum</taxon>
    </lineage>
</organism>